<dbReference type="OrthoDB" id="3557473at2759"/>
<evidence type="ECO:0000259" key="2">
    <source>
        <dbReference type="Pfam" id="PF06985"/>
    </source>
</evidence>
<keyword evidence="4" id="KW-1185">Reference proteome</keyword>
<dbReference type="PANTHER" id="PTHR39596">
    <property type="match status" value="1"/>
</dbReference>
<sequence length="1221" mass="139529">MYTPRALRHRPLQILYILQLRSEVRPRSVSSLSFLKYMAFVFPYPEDSDAPPIVVPYYSSPKYDHTAPNSFANFAQRNGFTLSMSSSGLDVTRDPADFAALMQSWLYFGLIDEILGCYVDRTQFLINPGRDGPESVSGVIDIRINIYLNKLLHDYRKAEDDRPFFIQETRLYRIRRHLSCAFEKCTEFEKIDVPVDSALPPVCLSVRLLLLHLNRTFENDGVEQSVNGKSPTKDIIPQNTPLQLLSTSNIPPVALLLARGRNSGLCMRTLFSNGSTFDYAVLYYLTSLKRNINAESHRTCTKNYCQLGDILQPDARAYHHRDGCSCMKRYVPAKDIAKVIRNGDIPLISLSHDATGCVQLKVVKASTNIRYVAISHVWSDNQLCSEDNGLYQCQLEWLAGLVSRIPQDFRRNLFRWELQNPDLPKKQLFWLDTLCVPMDKEHIDVRKQAIDQMDLVYAGASKVLVLDSELQQINVAKQEIIVPRHSLTESSRFLKALEAPNEKSLLLIAAYIFRSQWMSRAWTLQEGFLARDCVLQLGDGTVEIRHLDSQAYLRTVQSPLYLGISPLLHSSVSIYTKIRYLFFRPSYVTKSNLILRIIDSTHAGIIMLLSLFINLIMWPILLYKGYWIPNYYDYQKPSRSFNEHAERLDEYLPICDSLCREVRDSFDQLATLSGDTSHEQRFIRAWKALLSRSTTKSEDIHAIIANLTGFSAREVLEYEDIDERMRNIFHMFSKLPLDLLFVDGAKYRSKVHGADHWMPIWPCDSVLTSRSSMIFRPEGYLLELDHTDHLYAIEGGAVTSSRYKTLAWKPLPAEEATISTSWIEILDVTCLGIEGDKEQDWVTEQMGRDHYLLIERIESESPASEAPERGALLHSVSREGGKRFLQYDCSVRILRRFTEAGSPTPIQFLKELSTTEELYLQRGCTLQDRPLLSRRPLHPGDKLGVARISIFLATQIYLCSIWMTSVLAFRLRRMLPPHMLKFAPTYTAYLIFYILFAFCIVLPVSQWGISTLLSLAALNTWKSTFQTGRAFKKGRSARSLLHRSILEWHKAWRKFFQFIIRGLLSNRGFWKFFPYFIACLVVFELIVAPIMISLYMFNNEQRWVTDNTLPTILRPIPALPSGHCWSDDGQSCLNTGFVLHSLPVIDKLSCWSQDGSGCVFSDFFSVWNGSASTADNLGWWNGTTTVLITTVGGGNDTTTALTTSHNGTLRSPKNFTIHTGN</sequence>
<dbReference type="EMBL" id="KZ613529">
    <property type="protein sequence ID" value="PMD13626.1"/>
    <property type="molecule type" value="Genomic_DNA"/>
</dbReference>
<keyword evidence="1" id="KW-0472">Membrane</keyword>
<feature type="transmembrane region" description="Helical" evidence="1">
    <location>
        <begin position="1072"/>
        <end position="1097"/>
    </location>
</feature>
<evidence type="ECO:0000313" key="4">
    <source>
        <dbReference type="Proteomes" id="UP000235672"/>
    </source>
</evidence>
<accession>A0A2J6PIB3</accession>
<dbReference type="STRING" id="1745343.A0A2J6PIB3"/>
<dbReference type="Pfam" id="PF06985">
    <property type="entry name" value="HET"/>
    <property type="match status" value="1"/>
</dbReference>
<evidence type="ECO:0000256" key="1">
    <source>
        <dbReference type="SAM" id="Phobius"/>
    </source>
</evidence>
<feature type="transmembrane region" description="Helical" evidence="1">
    <location>
        <begin position="948"/>
        <end position="969"/>
    </location>
</feature>
<dbReference type="AlphaFoldDB" id="A0A2J6PIB3"/>
<name>A0A2J6PIB3_9HELO</name>
<protein>
    <recommendedName>
        <fullName evidence="2">Heterokaryon incompatibility domain-containing protein</fullName>
    </recommendedName>
</protein>
<evidence type="ECO:0000313" key="3">
    <source>
        <dbReference type="EMBL" id="PMD13626.1"/>
    </source>
</evidence>
<organism evidence="3 4">
    <name type="scientific">Hyaloscypha hepaticicola</name>
    <dbReference type="NCBI Taxonomy" id="2082293"/>
    <lineage>
        <taxon>Eukaryota</taxon>
        <taxon>Fungi</taxon>
        <taxon>Dikarya</taxon>
        <taxon>Ascomycota</taxon>
        <taxon>Pezizomycotina</taxon>
        <taxon>Leotiomycetes</taxon>
        <taxon>Helotiales</taxon>
        <taxon>Hyaloscyphaceae</taxon>
        <taxon>Hyaloscypha</taxon>
    </lineage>
</organism>
<dbReference type="PANTHER" id="PTHR39596:SF2">
    <property type="entry name" value="HET DOMAIN PROTEIN (AFU_ORTHOLOGUE AFUA_1G17550)-RELATED"/>
    <property type="match status" value="1"/>
</dbReference>
<gene>
    <name evidence="3" type="ORF">NA56DRAFT_416675</name>
</gene>
<feature type="transmembrane region" description="Helical" evidence="1">
    <location>
        <begin position="990"/>
        <end position="1009"/>
    </location>
</feature>
<keyword evidence="1" id="KW-0812">Transmembrane</keyword>
<dbReference type="Proteomes" id="UP000235672">
    <property type="component" value="Unassembled WGS sequence"/>
</dbReference>
<reference evidence="3 4" key="1">
    <citation type="submission" date="2016-05" db="EMBL/GenBank/DDBJ databases">
        <title>A degradative enzymes factory behind the ericoid mycorrhizal symbiosis.</title>
        <authorList>
            <consortium name="DOE Joint Genome Institute"/>
            <person name="Martino E."/>
            <person name="Morin E."/>
            <person name="Grelet G."/>
            <person name="Kuo A."/>
            <person name="Kohler A."/>
            <person name="Daghino S."/>
            <person name="Barry K."/>
            <person name="Choi C."/>
            <person name="Cichocki N."/>
            <person name="Clum A."/>
            <person name="Copeland A."/>
            <person name="Hainaut M."/>
            <person name="Haridas S."/>
            <person name="Labutti K."/>
            <person name="Lindquist E."/>
            <person name="Lipzen A."/>
            <person name="Khouja H.-R."/>
            <person name="Murat C."/>
            <person name="Ohm R."/>
            <person name="Olson A."/>
            <person name="Spatafora J."/>
            <person name="Veneault-Fourrey C."/>
            <person name="Henrissat B."/>
            <person name="Grigoriev I."/>
            <person name="Martin F."/>
            <person name="Perotto S."/>
        </authorList>
    </citation>
    <scope>NUCLEOTIDE SEQUENCE [LARGE SCALE GENOMIC DNA]</scope>
    <source>
        <strain evidence="3 4">UAMH 7357</strain>
    </source>
</reference>
<feature type="domain" description="Heterokaryon incompatibility" evidence="2">
    <location>
        <begin position="371"/>
        <end position="526"/>
    </location>
</feature>
<keyword evidence="1" id="KW-1133">Transmembrane helix</keyword>
<dbReference type="InterPro" id="IPR010730">
    <property type="entry name" value="HET"/>
</dbReference>
<proteinExistence type="predicted"/>